<keyword evidence="2" id="KW-1185">Reference proteome</keyword>
<reference evidence="2" key="1">
    <citation type="submission" date="2016-10" db="EMBL/GenBank/DDBJ databases">
        <authorList>
            <person name="Varghese N."/>
            <person name="Submissions S."/>
        </authorList>
    </citation>
    <scope>NUCLEOTIDE SEQUENCE [LARGE SCALE GENOMIC DNA]</scope>
    <source>
        <strain evidence="2">DSM 44234</strain>
    </source>
</reference>
<dbReference type="OrthoDB" id="9909429at2"/>
<sequence length="193" mass="21009">MGAIIAAVIGLCGVSIGAFIARQTAMSIAELNAEQKRRDVLLAASKEYADAVIATAGAMEAYVWYADDAILESRTITPEQWHEARPLVGPLRESASKLDHLVLLIDDEEVKHLNQGFSDLARRILAAPDEEDGGLTAKQLWNEAVSKEQPDRIAALVEAAHTLRARQLTAYPTHAPGLVTGWWTRRKTARSGS</sequence>
<gene>
    <name evidence="1" type="ORF">SAMN04489793_3599</name>
</gene>
<evidence type="ECO:0000313" key="2">
    <source>
        <dbReference type="Proteomes" id="UP000182241"/>
    </source>
</evidence>
<accession>A0A1H4WMT6</accession>
<protein>
    <submittedName>
        <fullName evidence="1">Uncharacterized protein</fullName>
    </submittedName>
</protein>
<dbReference type="AlphaFoldDB" id="A0A1H4WMT6"/>
<proteinExistence type="predicted"/>
<name>A0A1H4WMT6_TSUTY</name>
<evidence type="ECO:0000313" key="1">
    <source>
        <dbReference type="EMBL" id="SEC94058.1"/>
    </source>
</evidence>
<dbReference type="Proteomes" id="UP000182241">
    <property type="component" value="Unassembled WGS sequence"/>
</dbReference>
<dbReference type="RefSeq" id="WP_068738922.1">
    <property type="nucleotide sequence ID" value="NZ_FNSA01000003.1"/>
</dbReference>
<dbReference type="EMBL" id="FNSA01000003">
    <property type="protein sequence ID" value="SEC94058.1"/>
    <property type="molecule type" value="Genomic_DNA"/>
</dbReference>
<organism evidence="1 2">
    <name type="scientific">Tsukamurella tyrosinosolvens</name>
    <dbReference type="NCBI Taxonomy" id="57704"/>
    <lineage>
        <taxon>Bacteria</taxon>
        <taxon>Bacillati</taxon>
        <taxon>Actinomycetota</taxon>
        <taxon>Actinomycetes</taxon>
        <taxon>Mycobacteriales</taxon>
        <taxon>Tsukamurellaceae</taxon>
        <taxon>Tsukamurella</taxon>
    </lineage>
</organism>